<evidence type="ECO:0000313" key="5">
    <source>
        <dbReference type="EMBL" id="OJJ50739.1"/>
    </source>
</evidence>
<dbReference type="PROSITE" id="PS00122">
    <property type="entry name" value="CARBOXYLESTERASE_B_1"/>
    <property type="match status" value="1"/>
</dbReference>
<keyword evidence="2 3" id="KW-0378">Hydrolase</keyword>
<dbReference type="PANTHER" id="PTHR43918:SF4">
    <property type="entry name" value="CARBOXYLIC ESTER HYDROLASE"/>
    <property type="match status" value="1"/>
</dbReference>
<dbReference type="SUPFAM" id="SSF53474">
    <property type="entry name" value="alpha/beta-Hydrolases"/>
    <property type="match status" value="1"/>
</dbReference>
<dbReference type="InterPro" id="IPR029058">
    <property type="entry name" value="AB_hydrolase_fold"/>
</dbReference>
<dbReference type="InterPro" id="IPR019819">
    <property type="entry name" value="Carboxylesterase_B_CS"/>
</dbReference>
<comment type="similarity">
    <text evidence="1 3">Belongs to the type-B carboxylesterase/lipase family.</text>
</comment>
<organism evidence="5 6">
    <name type="scientific">Penicilliopsis zonata CBS 506.65</name>
    <dbReference type="NCBI Taxonomy" id="1073090"/>
    <lineage>
        <taxon>Eukaryota</taxon>
        <taxon>Fungi</taxon>
        <taxon>Dikarya</taxon>
        <taxon>Ascomycota</taxon>
        <taxon>Pezizomycotina</taxon>
        <taxon>Eurotiomycetes</taxon>
        <taxon>Eurotiomycetidae</taxon>
        <taxon>Eurotiales</taxon>
        <taxon>Aspergillaceae</taxon>
        <taxon>Penicilliopsis</taxon>
    </lineage>
</organism>
<dbReference type="OrthoDB" id="408631at2759"/>
<name>A0A1L9SU69_9EURO</name>
<gene>
    <name evidence="5" type="ORF">ASPZODRAFT_55150</name>
</gene>
<dbReference type="PANTHER" id="PTHR43918">
    <property type="entry name" value="ACETYLCHOLINESTERASE"/>
    <property type="match status" value="1"/>
</dbReference>
<dbReference type="InterPro" id="IPR002018">
    <property type="entry name" value="CarbesteraseB"/>
</dbReference>
<dbReference type="EC" id="3.1.1.-" evidence="3"/>
<dbReference type="RefSeq" id="XP_022585249.1">
    <property type="nucleotide sequence ID" value="XM_022728521.1"/>
</dbReference>
<sequence>MLIFLSLLLTVLASPPSAADAPIVDLGYAAYQGVGLPAGVTQFLGLRYAAPPLGERRFRAPADPPRSSTIQDASRFRPICVGVSQTVSDSQAEDCLFINVFTPSNATSKSRLPVWLYIQGGGYAADANANFNGTAVIQQAGFEMVFVNFNYRTGALGFLASEQVRQHGDLNVGLLDQRKALRWVQQYIKMFGGDPSHVVIHGASAGAGSVAHHLVAYGGRDDGLFVGAVAQSPFWPTQRTVAEMQFQYDRFVNDTGCAIGEKVKEDDDKKTLECLRGLDIATIQAANVPSPFPGARSTTSSPLPTWYFLPVIDGDLIPDDLYRLFDTGRFLSVPLMVGSDTDEGSTFASDASTPDEVSSFLQTNYPHLTDPQLKEINTAYPLLLPALPAHRAYFPSLSAAYGDATFTCPALEIATALAARQTSPVWTYRYNVLSPLNQAAGLGVPHMFETAAIFGPGFAGPADPSYSTLNSAIVPVTMAYWVSFILTLDPNPLRSAGAPVWPRSERNLTSRLRLQTNASVMEAVPNQLTEKCTMWRRMAGVMEV</sequence>
<dbReference type="GO" id="GO:0052689">
    <property type="term" value="F:carboxylic ester hydrolase activity"/>
    <property type="evidence" value="ECO:0007669"/>
    <property type="project" value="TreeGrafter"/>
</dbReference>
<evidence type="ECO:0000313" key="6">
    <source>
        <dbReference type="Proteomes" id="UP000184188"/>
    </source>
</evidence>
<dbReference type="Gene3D" id="3.40.50.1820">
    <property type="entry name" value="alpha/beta hydrolase"/>
    <property type="match status" value="1"/>
</dbReference>
<dbReference type="InterPro" id="IPR019826">
    <property type="entry name" value="Carboxylesterase_B_AS"/>
</dbReference>
<reference evidence="6" key="1">
    <citation type="journal article" date="2017" name="Genome Biol.">
        <title>Comparative genomics reveals high biological diversity and specific adaptations in the industrially and medically important fungal genus Aspergillus.</title>
        <authorList>
            <person name="de Vries R.P."/>
            <person name="Riley R."/>
            <person name="Wiebenga A."/>
            <person name="Aguilar-Osorio G."/>
            <person name="Amillis S."/>
            <person name="Uchima C.A."/>
            <person name="Anderluh G."/>
            <person name="Asadollahi M."/>
            <person name="Askin M."/>
            <person name="Barry K."/>
            <person name="Battaglia E."/>
            <person name="Bayram O."/>
            <person name="Benocci T."/>
            <person name="Braus-Stromeyer S.A."/>
            <person name="Caldana C."/>
            <person name="Canovas D."/>
            <person name="Cerqueira G.C."/>
            <person name="Chen F."/>
            <person name="Chen W."/>
            <person name="Choi C."/>
            <person name="Clum A."/>
            <person name="Dos Santos R.A."/>
            <person name="Damasio A.R."/>
            <person name="Diallinas G."/>
            <person name="Emri T."/>
            <person name="Fekete E."/>
            <person name="Flipphi M."/>
            <person name="Freyberg S."/>
            <person name="Gallo A."/>
            <person name="Gournas C."/>
            <person name="Habgood R."/>
            <person name="Hainaut M."/>
            <person name="Harispe M.L."/>
            <person name="Henrissat B."/>
            <person name="Hilden K.S."/>
            <person name="Hope R."/>
            <person name="Hossain A."/>
            <person name="Karabika E."/>
            <person name="Karaffa L."/>
            <person name="Karanyi Z."/>
            <person name="Krasevec N."/>
            <person name="Kuo A."/>
            <person name="Kusch H."/>
            <person name="LaButti K."/>
            <person name="Lagendijk E.L."/>
            <person name="Lapidus A."/>
            <person name="Levasseur A."/>
            <person name="Lindquist E."/>
            <person name="Lipzen A."/>
            <person name="Logrieco A.F."/>
            <person name="MacCabe A."/>
            <person name="Maekelae M.R."/>
            <person name="Malavazi I."/>
            <person name="Melin P."/>
            <person name="Meyer V."/>
            <person name="Mielnichuk N."/>
            <person name="Miskei M."/>
            <person name="Molnar A.P."/>
            <person name="Mule G."/>
            <person name="Ngan C.Y."/>
            <person name="Orejas M."/>
            <person name="Orosz E."/>
            <person name="Ouedraogo J.P."/>
            <person name="Overkamp K.M."/>
            <person name="Park H.-S."/>
            <person name="Perrone G."/>
            <person name="Piumi F."/>
            <person name="Punt P.J."/>
            <person name="Ram A.F."/>
            <person name="Ramon A."/>
            <person name="Rauscher S."/>
            <person name="Record E."/>
            <person name="Riano-Pachon D.M."/>
            <person name="Robert V."/>
            <person name="Roehrig J."/>
            <person name="Ruller R."/>
            <person name="Salamov A."/>
            <person name="Salih N.S."/>
            <person name="Samson R.A."/>
            <person name="Sandor E."/>
            <person name="Sanguinetti M."/>
            <person name="Schuetze T."/>
            <person name="Sepcic K."/>
            <person name="Shelest E."/>
            <person name="Sherlock G."/>
            <person name="Sophianopoulou V."/>
            <person name="Squina F.M."/>
            <person name="Sun H."/>
            <person name="Susca A."/>
            <person name="Todd R.B."/>
            <person name="Tsang A."/>
            <person name="Unkles S.E."/>
            <person name="van de Wiele N."/>
            <person name="van Rossen-Uffink D."/>
            <person name="Oliveira J.V."/>
            <person name="Vesth T.C."/>
            <person name="Visser J."/>
            <person name="Yu J.-H."/>
            <person name="Zhou M."/>
            <person name="Andersen M.R."/>
            <person name="Archer D.B."/>
            <person name="Baker S.E."/>
            <person name="Benoit I."/>
            <person name="Brakhage A.A."/>
            <person name="Braus G.H."/>
            <person name="Fischer R."/>
            <person name="Frisvad J.C."/>
            <person name="Goldman G.H."/>
            <person name="Houbraken J."/>
            <person name="Oakley B."/>
            <person name="Pocsi I."/>
            <person name="Scazzocchio C."/>
            <person name="Seiboth B."/>
            <person name="vanKuyk P.A."/>
            <person name="Wortman J."/>
            <person name="Dyer P.S."/>
            <person name="Grigoriev I.V."/>
        </authorList>
    </citation>
    <scope>NUCLEOTIDE SEQUENCE [LARGE SCALE GENOMIC DNA]</scope>
    <source>
        <strain evidence="6">CBS 506.65</strain>
    </source>
</reference>
<protein>
    <recommendedName>
        <fullName evidence="3">Carboxylic ester hydrolase</fullName>
        <ecNumber evidence="3">3.1.1.-</ecNumber>
    </recommendedName>
</protein>
<dbReference type="Proteomes" id="UP000184188">
    <property type="component" value="Unassembled WGS sequence"/>
</dbReference>
<dbReference type="InterPro" id="IPR050654">
    <property type="entry name" value="AChE-related_enzymes"/>
</dbReference>
<accession>A0A1L9SU69</accession>
<dbReference type="Pfam" id="PF00135">
    <property type="entry name" value="COesterase"/>
    <property type="match status" value="1"/>
</dbReference>
<dbReference type="EMBL" id="KV878336">
    <property type="protein sequence ID" value="OJJ50739.1"/>
    <property type="molecule type" value="Genomic_DNA"/>
</dbReference>
<dbReference type="PROSITE" id="PS00941">
    <property type="entry name" value="CARBOXYLESTERASE_B_2"/>
    <property type="match status" value="1"/>
</dbReference>
<proteinExistence type="inferred from homology"/>
<evidence type="ECO:0000256" key="2">
    <source>
        <dbReference type="ARBA" id="ARBA00022801"/>
    </source>
</evidence>
<dbReference type="AlphaFoldDB" id="A0A1L9SU69"/>
<evidence type="ECO:0000256" key="3">
    <source>
        <dbReference type="RuleBase" id="RU361235"/>
    </source>
</evidence>
<keyword evidence="6" id="KW-1185">Reference proteome</keyword>
<dbReference type="VEuPathDB" id="FungiDB:ASPZODRAFT_55150"/>
<dbReference type="STRING" id="1073090.A0A1L9SU69"/>
<feature type="domain" description="Carboxylesterase type B" evidence="4">
    <location>
        <begin position="37"/>
        <end position="523"/>
    </location>
</feature>
<evidence type="ECO:0000256" key="1">
    <source>
        <dbReference type="ARBA" id="ARBA00005964"/>
    </source>
</evidence>
<evidence type="ECO:0000259" key="4">
    <source>
        <dbReference type="Pfam" id="PF00135"/>
    </source>
</evidence>
<dbReference type="GeneID" id="34614985"/>